<dbReference type="RefSeq" id="YP_009285504.1">
    <property type="nucleotide sequence ID" value="NC_031056.1"/>
</dbReference>
<name>A0A140HM03_9CAUD</name>
<gene>
    <name evidence="1" type="ORF">Blue_193</name>
</gene>
<sequence length="139" mass="16127">MAEDLQKDILHLQETSPERVELDKKAEERAVVDRIIRGVNDTFEKDYDLPEYGLKFTIKIKAPNAIDTGKIHARTAAYLSGMNNYASEYIYIVYQTLSAIRVNGVEIPDFLAKDEEIYNLDVLYIIGRDYTDWLSTFRR</sequence>
<accession>A0A140HM03</accession>
<keyword evidence="2" id="KW-1185">Reference proteome</keyword>
<evidence type="ECO:0000313" key="1">
    <source>
        <dbReference type="EMBL" id="AMO26015.1"/>
    </source>
</evidence>
<protein>
    <recommendedName>
        <fullName evidence="3">Tail assembly chaperone</fullName>
    </recommendedName>
</protein>
<proteinExistence type="predicted"/>
<evidence type="ECO:0000313" key="2">
    <source>
        <dbReference type="Proteomes" id="UP000201785"/>
    </source>
</evidence>
<dbReference type="EMBL" id="KU577463">
    <property type="protein sequence ID" value="AMO26015.1"/>
    <property type="molecule type" value="Genomic_DNA"/>
</dbReference>
<dbReference type="Proteomes" id="UP000201785">
    <property type="component" value="Segment"/>
</dbReference>
<dbReference type="GeneID" id="29081971"/>
<organism evidence="1 2">
    <name type="scientific">Bacillus phage Deep Blue</name>
    <dbReference type="NCBI Taxonomy" id="1792245"/>
    <lineage>
        <taxon>Viruses</taxon>
        <taxon>Duplodnaviria</taxon>
        <taxon>Heunggongvirae</taxon>
        <taxon>Uroviricota</taxon>
        <taxon>Caudoviricetes</taxon>
        <taxon>Herelleviridae</taxon>
        <taxon>Bastillevirinae</taxon>
        <taxon>Caeruleovirus</taxon>
        <taxon>Caeruleovirus deepblue</taxon>
    </lineage>
</organism>
<dbReference type="KEGG" id="vg:29081971"/>
<reference evidence="1 2" key="1">
    <citation type="journal article" date="2016" name="Genome Announc.">
        <title>Complete Genome Sequence of Bacteriophage Deep-Blue Infecting Emetic Bacillus cereus.</title>
        <authorList>
            <person name="Hock L."/>
            <person name="Gillis A."/>
            <person name="Mahillon J."/>
        </authorList>
    </citation>
    <scope>NUCLEOTIDE SEQUENCE [LARGE SCALE GENOMIC DNA]</scope>
</reference>
<dbReference type="OrthoDB" id="11715at10239"/>
<evidence type="ECO:0008006" key="3">
    <source>
        <dbReference type="Google" id="ProtNLM"/>
    </source>
</evidence>